<feature type="non-terminal residue" evidence="1">
    <location>
        <position position="1"/>
    </location>
</feature>
<sequence length="84" mass="10002">YQKCCPNQNWTKGSMIDWDGTFNENYIYETIQYHSSLHFENVVSRNINPPLLRSIPGGEDLTMLSDLNRYRARIDFDVFHWEEA</sequence>
<evidence type="ECO:0000313" key="1">
    <source>
        <dbReference type="EMBL" id="GAF91548.1"/>
    </source>
</evidence>
<name>X0TDF9_9ZZZZ</name>
<dbReference type="AlphaFoldDB" id="X0TDF9"/>
<organism evidence="1">
    <name type="scientific">marine sediment metagenome</name>
    <dbReference type="NCBI Taxonomy" id="412755"/>
    <lineage>
        <taxon>unclassified sequences</taxon>
        <taxon>metagenomes</taxon>
        <taxon>ecological metagenomes</taxon>
    </lineage>
</organism>
<dbReference type="EMBL" id="BARS01016861">
    <property type="protein sequence ID" value="GAF91548.1"/>
    <property type="molecule type" value="Genomic_DNA"/>
</dbReference>
<proteinExistence type="predicted"/>
<comment type="caution">
    <text evidence="1">The sequence shown here is derived from an EMBL/GenBank/DDBJ whole genome shotgun (WGS) entry which is preliminary data.</text>
</comment>
<accession>X0TDF9</accession>
<protein>
    <submittedName>
        <fullName evidence="1">Uncharacterized protein</fullName>
    </submittedName>
</protein>
<gene>
    <name evidence="1" type="ORF">S01H1_27658</name>
</gene>
<reference evidence="1" key="1">
    <citation type="journal article" date="2014" name="Front. Microbiol.">
        <title>High frequency of phylogenetically diverse reductive dehalogenase-homologous genes in deep subseafloor sedimentary metagenomes.</title>
        <authorList>
            <person name="Kawai M."/>
            <person name="Futagami T."/>
            <person name="Toyoda A."/>
            <person name="Takaki Y."/>
            <person name="Nishi S."/>
            <person name="Hori S."/>
            <person name="Arai W."/>
            <person name="Tsubouchi T."/>
            <person name="Morono Y."/>
            <person name="Uchiyama I."/>
            <person name="Ito T."/>
            <person name="Fujiyama A."/>
            <person name="Inagaki F."/>
            <person name="Takami H."/>
        </authorList>
    </citation>
    <scope>NUCLEOTIDE SEQUENCE</scope>
    <source>
        <strain evidence="1">Expedition CK06-06</strain>
    </source>
</reference>